<comment type="function">
    <text evidence="8">Essential subunit of the Sec protein translocation channel SecYEG. Clamps together the 2 halves of SecY. May contact the channel plug during translocation.</text>
</comment>
<dbReference type="InterPro" id="IPR001901">
    <property type="entry name" value="Translocase_SecE/Sec61-g"/>
</dbReference>
<dbReference type="EMBL" id="CP012288">
    <property type="protein sequence ID" value="AMV67491.1"/>
    <property type="molecule type" value="Genomic_DNA"/>
</dbReference>
<dbReference type="RefSeq" id="WP_046871044.1">
    <property type="nucleotide sequence ID" value="NZ_BAAAXI010000159.1"/>
</dbReference>
<reference evidence="11 12" key="1">
    <citation type="journal article" date="2016" name="PLoS ONE">
        <title>The Identification of Novel Diagnostic Marker Genes for the Detection of Beer Spoiling Pediococcus damnosus Strains Using the BlAst Diagnostic Gene findEr.</title>
        <authorList>
            <person name="Behr J."/>
            <person name="Geissler A.J."/>
            <person name="Schmid J."/>
            <person name="Zehe A."/>
            <person name="Vogel R.F."/>
        </authorList>
    </citation>
    <scope>NUCLEOTIDE SEQUENCE [LARGE SCALE GENOMIC DNA]</scope>
    <source>
        <strain evidence="9 12">TMW 2.1533</strain>
        <strain evidence="10 11">TMW 2.1535</strain>
    </source>
</reference>
<evidence type="ECO:0000313" key="11">
    <source>
        <dbReference type="Proteomes" id="UP000076244"/>
    </source>
</evidence>
<evidence type="ECO:0000256" key="1">
    <source>
        <dbReference type="ARBA" id="ARBA00004370"/>
    </source>
</evidence>
<sequence length="55" mass="6369">MKFIKSVIQEMHEVTWPNARQLRKDSSSVIGLSVFFVAFFALVDWLIQLLLSSLK</sequence>
<dbReference type="HAMAP" id="MF_00422">
    <property type="entry name" value="SecE"/>
    <property type="match status" value="1"/>
</dbReference>
<gene>
    <name evidence="8" type="primary">secE</name>
    <name evidence="9" type="ORF">ADU70_1134</name>
    <name evidence="10" type="ORF">ADU72_1566</name>
</gene>
<evidence type="ECO:0000313" key="12">
    <source>
        <dbReference type="Proteomes" id="UP000076405"/>
    </source>
</evidence>
<keyword evidence="8" id="KW-1003">Cell membrane</keyword>
<dbReference type="InterPro" id="IPR005807">
    <property type="entry name" value="SecE_bac"/>
</dbReference>
<dbReference type="GO" id="GO:0065002">
    <property type="term" value="P:intracellular protein transmembrane transport"/>
    <property type="evidence" value="ECO:0007669"/>
    <property type="project" value="UniProtKB-UniRule"/>
</dbReference>
<evidence type="ECO:0000256" key="6">
    <source>
        <dbReference type="ARBA" id="ARBA00023010"/>
    </source>
</evidence>
<feature type="transmembrane region" description="Helical" evidence="8">
    <location>
        <begin position="29"/>
        <end position="51"/>
    </location>
</feature>
<dbReference type="GO" id="GO:0009306">
    <property type="term" value="P:protein secretion"/>
    <property type="evidence" value="ECO:0007669"/>
    <property type="project" value="UniProtKB-UniRule"/>
</dbReference>
<comment type="subunit">
    <text evidence="8">Component of the Sec protein translocase complex. Heterotrimer consisting of SecY, SecE and SecG subunits. The heterotrimers can form oligomers, although 1 heterotrimer is thought to be able to translocate proteins. Interacts with the ribosome. Interacts with SecDF, and other proteins may be involved. Interacts with SecA.</text>
</comment>
<evidence type="ECO:0000256" key="4">
    <source>
        <dbReference type="ARBA" id="ARBA00022927"/>
    </source>
</evidence>
<keyword evidence="5 8" id="KW-1133">Transmembrane helix</keyword>
<keyword evidence="2 8" id="KW-0813">Transport</keyword>
<dbReference type="NCBIfam" id="TIGR00964">
    <property type="entry name" value="secE_bact"/>
    <property type="match status" value="1"/>
</dbReference>
<dbReference type="GO" id="GO:0008320">
    <property type="term" value="F:protein transmembrane transporter activity"/>
    <property type="evidence" value="ECO:0007669"/>
    <property type="project" value="UniProtKB-UniRule"/>
</dbReference>
<evidence type="ECO:0000256" key="5">
    <source>
        <dbReference type="ARBA" id="ARBA00022989"/>
    </source>
</evidence>
<keyword evidence="3 8" id="KW-0812">Transmembrane</keyword>
<dbReference type="GO" id="GO:0005886">
    <property type="term" value="C:plasma membrane"/>
    <property type="evidence" value="ECO:0007669"/>
    <property type="project" value="UniProtKB-SubCell"/>
</dbReference>
<comment type="subcellular location">
    <subcellularLocation>
        <location evidence="8">Cell membrane</location>
        <topology evidence="8">Single-pass membrane protein</topology>
    </subcellularLocation>
    <subcellularLocation>
        <location evidence="1">Membrane</location>
    </subcellularLocation>
</comment>
<protein>
    <recommendedName>
        <fullName evidence="8">Protein translocase subunit SecE</fullName>
    </recommendedName>
</protein>
<evidence type="ECO:0000256" key="2">
    <source>
        <dbReference type="ARBA" id="ARBA00022448"/>
    </source>
</evidence>
<dbReference type="Pfam" id="PF00584">
    <property type="entry name" value="SecE"/>
    <property type="match status" value="1"/>
</dbReference>
<evidence type="ECO:0000313" key="10">
    <source>
        <dbReference type="EMBL" id="AMV67491.1"/>
    </source>
</evidence>
<proteinExistence type="inferred from homology"/>
<keyword evidence="7 8" id="KW-0472">Membrane</keyword>
<accession>A0A0R2HCY3</accession>
<keyword evidence="4 8" id="KW-0653">Protein transport</keyword>
<dbReference type="EMBL" id="CP012275">
    <property type="protein sequence ID" value="AMV62628.1"/>
    <property type="molecule type" value="Genomic_DNA"/>
</dbReference>
<dbReference type="OrthoDB" id="9813233at2"/>
<evidence type="ECO:0000313" key="9">
    <source>
        <dbReference type="EMBL" id="AMV62628.1"/>
    </source>
</evidence>
<dbReference type="Proteomes" id="UP000076244">
    <property type="component" value="Chromosome"/>
</dbReference>
<evidence type="ECO:0000256" key="8">
    <source>
        <dbReference type="HAMAP-Rule" id="MF_00422"/>
    </source>
</evidence>
<dbReference type="Gene3D" id="1.20.5.1030">
    <property type="entry name" value="Preprotein translocase secy subunit"/>
    <property type="match status" value="1"/>
</dbReference>
<dbReference type="GO" id="GO:0043952">
    <property type="term" value="P:protein transport by the Sec complex"/>
    <property type="evidence" value="ECO:0007669"/>
    <property type="project" value="UniProtKB-UniRule"/>
</dbReference>
<comment type="similarity">
    <text evidence="8">Belongs to the SecE/SEC61-gamma family.</text>
</comment>
<evidence type="ECO:0000256" key="7">
    <source>
        <dbReference type="ARBA" id="ARBA00023136"/>
    </source>
</evidence>
<organism evidence="9 12">
    <name type="scientific">Pediococcus damnosus</name>
    <dbReference type="NCBI Taxonomy" id="51663"/>
    <lineage>
        <taxon>Bacteria</taxon>
        <taxon>Bacillati</taxon>
        <taxon>Bacillota</taxon>
        <taxon>Bacilli</taxon>
        <taxon>Lactobacillales</taxon>
        <taxon>Lactobacillaceae</taxon>
        <taxon>Pediococcus</taxon>
    </lineage>
</organism>
<keyword evidence="11" id="KW-1185">Reference proteome</keyword>
<dbReference type="InterPro" id="IPR038379">
    <property type="entry name" value="SecE_sf"/>
</dbReference>
<evidence type="ECO:0000256" key="3">
    <source>
        <dbReference type="ARBA" id="ARBA00022692"/>
    </source>
</evidence>
<dbReference type="KEGG" id="pdm:ADU72_1566"/>
<keyword evidence="6 8" id="KW-0811">Translocation</keyword>
<name>A0A0R2HCY3_9LACO</name>
<dbReference type="GO" id="GO:0006605">
    <property type="term" value="P:protein targeting"/>
    <property type="evidence" value="ECO:0007669"/>
    <property type="project" value="UniProtKB-UniRule"/>
</dbReference>
<dbReference type="AlphaFoldDB" id="A0A0R2HCY3"/>
<dbReference type="Proteomes" id="UP000076405">
    <property type="component" value="Chromosome"/>
</dbReference>
<dbReference type="GeneID" id="57276185"/>